<proteinExistence type="predicted"/>
<dbReference type="EMBL" id="KZ305032">
    <property type="protein sequence ID" value="PIA46917.1"/>
    <property type="molecule type" value="Genomic_DNA"/>
</dbReference>
<evidence type="ECO:0000259" key="2">
    <source>
        <dbReference type="Pfam" id="PF25072"/>
    </source>
</evidence>
<name>A0A2G5DUI1_AQUCA</name>
<dbReference type="FunCoup" id="A0A2G5DUI1">
    <property type="interactions" value="43"/>
</dbReference>
<dbReference type="InterPro" id="IPR056698">
    <property type="entry name" value="DUF7796"/>
</dbReference>
<feature type="domain" description="DUF7796" evidence="2">
    <location>
        <begin position="86"/>
        <end position="432"/>
    </location>
</feature>
<dbReference type="Pfam" id="PF25072">
    <property type="entry name" value="DUF7796"/>
    <property type="match status" value="1"/>
</dbReference>
<dbReference type="PANTHER" id="PTHR35112:SF1">
    <property type="entry name" value="RING_FYVE_PHD ZINC FINGER SUPERFAMILY PROTEIN"/>
    <property type="match status" value="1"/>
</dbReference>
<organism evidence="3 4">
    <name type="scientific">Aquilegia coerulea</name>
    <name type="common">Rocky mountain columbine</name>
    <dbReference type="NCBI Taxonomy" id="218851"/>
    <lineage>
        <taxon>Eukaryota</taxon>
        <taxon>Viridiplantae</taxon>
        <taxon>Streptophyta</taxon>
        <taxon>Embryophyta</taxon>
        <taxon>Tracheophyta</taxon>
        <taxon>Spermatophyta</taxon>
        <taxon>Magnoliopsida</taxon>
        <taxon>Ranunculales</taxon>
        <taxon>Ranunculaceae</taxon>
        <taxon>Thalictroideae</taxon>
        <taxon>Aquilegia</taxon>
    </lineage>
</organism>
<dbReference type="STRING" id="218851.A0A2G5DUI1"/>
<gene>
    <name evidence="3" type="ORF">AQUCO_01500445v1</name>
</gene>
<evidence type="ECO:0000313" key="3">
    <source>
        <dbReference type="EMBL" id="PIA46917.1"/>
    </source>
</evidence>
<keyword evidence="4" id="KW-1185">Reference proteome</keyword>
<dbReference type="PANTHER" id="PTHR35112">
    <property type="entry name" value="OS08G0360500 PROTEIN"/>
    <property type="match status" value="1"/>
</dbReference>
<feature type="transmembrane region" description="Helical" evidence="1">
    <location>
        <begin position="21"/>
        <end position="45"/>
    </location>
</feature>
<keyword evidence="1" id="KW-0472">Membrane</keyword>
<keyword evidence="1" id="KW-1133">Transmembrane helix</keyword>
<reference evidence="3 4" key="1">
    <citation type="submission" date="2017-09" db="EMBL/GenBank/DDBJ databases">
        <title>WGS assembly of Aquilegia coerulea Goldsmith.</title>
        <authorList>
            <person name="Hodges S."/>
            <person name="Kramer E."/>
            <person name="Nordborg M."/>
            <person name="Tomkins J."/>
            <person name="Borevitz J."/>
            <person name="Derieg N."/>
            <person name="Yan J."/>
            <person name="Mihaltcheva S."/>
            <person name="Hayes R.D."/>
            <person name="Rokhsar D."/>
        </authorList>
    </citation>
    <scope>NUCLEOTIDE SEQUENCE [LARGE SCALE GENOMIC DNA]</scope>
    <source>
        <strain evidence="4">cv. Goldsmith</strain>
    </source>
</reference>
<dbReference type="OrthoDB" id="2016723at2759"/>
<keyword evidence="1" id="KW-0812">Transmembrane</keyword>
<accession>A0A2G5DUI1</accession>
<dbReference type="AlphaFoldDB" id="A0A2G5DUI1"/>
<sequence>MNQKKMFICVPKNFSDRNRRYYLFIIIFPSLFLLIFFSFSSSFFVTIPPIKTFFSIPYHKLPPITPLDSNKTELIRLKKQKLDELNRSKIAICLVGGARRFELTGSSIVKNVLKVYPNSDLFLHSPLDKDSYKFSLLKNLPKRITIASIRIFKPKRLPETESQVRVLTSANSPNGIQGLLQYFNLVEGCLTMIKRHQTLNNITYDWVVRTRVDGYWNAPLDPENFIPSYYLIPPGSNFGGLNDRLGIGDMNSSTVALSRLSLIPELDSYGFTGLNSEAAFRAQLTTQGVKYHANRLPFCILSDRKYSFPPTHSGVPVVSLSSPGPLSGAKCRPCKPVCVGSCVGNVMRTLYKGYGWTNWENGAIELCDAHSEWETDWEKTFDQVAGKNFASVRRHIKSLELTECIRGFEEMRRRTIIWDSPSAIEICRLGLGSK</sequence>
<evidence type="ECO:0000256" key="1">
    <source>
        <dbReference type="SAM" id="Phobius"/>
    </source>
</evidence>
<protein>
    <recommendedName>
        <fullName evidence="2">DUF7796 domain-containing protein</fullName>
    </recommendedName>
</protein>
<evidence type="ECO:0000313" key="4">
    <source>
        <dbReference type="Proteomes" id="UP000230069"/>
    </source>
</evidence>
<dbReference type="InParanoid" id="A0A2G5DUI1"/>
<dbReference type="Proteomes" id="UP000230069">
    <property type="component" value="Unassembled WGS sequence"/>
</dbReference>